<keyword evidence="2" id="KW-1185">Reference proteome</keyword>
<dbReference type="RefSeq" id="XP_025464954.1">
    <property type="nucleotide sequence ID" value="XM_025605905.1"/>
</dbReference>
<comment type="caution">
    <text evidence="1">The sequence shown here is derived from an EMBL/GenBank/DDBJ whole genome shotgun (WGS) entry which is preliminary data.</text>
</comment>
<reference evidence="1 2" key="1">
    <citation type="submission" date="2016-12" db="EMBL/GenBank/DDBJ databases">
        <title>The genomes of Aspergillus section Nigri reveals drivers in fungal speciation.</title>
        <authorList>
            <consortium name="DOE Joint Genome Institute"/>
            <person name="Vesth T.C."/>
            <person name="Nybo J."/>
            <person name="Theobald S."/>
            <person name="Brandl J."/>
            <person name="Frisvad J.C."/>
            <person name="Nielsen K.F."/>
            <person name="Lyhne E.K."/>
            <person name="Kogle M.E."/>
            <person name="Kuo A."/>
            <person name="Riley R."/>
            <person name="Clum A."/>
            <person name="Nolan M."/>
            <person name="Lipzen A."/>
            <person name="Salamov A."/>
            <person name="Henrissat B."/>
            <person name="Wiebenga A."/>
            <person name="De Vries R.P."/>
            <person name="Grigoriev I.V."/>
            <person name="Mortensen U.H."/>
            <person name="Andersen M.R."/>
            <person name="Baker S.E."/>
        </authorList>
    </citation>
    <scope>NUCLEOTIDE SEQUENCE [LARGE SCALE GENOMIC DNA]</scope>
    <source>
        <strain evidence="1 2">CBS 115572</strain>
    </source>
</reference>
<name>A0A317W285_9EURO</name>
<dbReference type="GeneID" id="37108048"/>
<dbReference type="AlphaFoldDB" id="A0A317W285"/>
<proteinExistence type="predicted"/>
<gene>
    <name evidence="1" type="ORF">BO94DRAFT_166239</name>
</gene>
<protein>
    <submittedName>
        <fullName evidence="1">Uncharacterized protein</fullName>
    </submittedName>
</protein>
<dbReference type="Proteomes" id="UP000246702">
    <property type="component" value="Unassembled WGS sequence"/>
</dbReference>
<sequence>MRVGYVVLFCFTSVRSSSSSSILYKSCIQMWNLLSILLAFSYFEHYGPSHCWSALGRNIECIVSCRVPWIRLDFGCPSRRMIIIPFVGSRNAYTAILSQIIPTSDDLLRTAQYLNRGGYIAGRSRPLYDNETRLDPLAALVFCSIFPIGYNPPIATSSIAIHHLPGFSPFHHLRQASRPYQQHPRPSPDPGKFETTRLPGLMFIR</sequence>
<accession>A0A317W285</accession>
<evidence type="ECO:0000313" key="1">
    <source>
        <dbReference type="EMBL" id="PWY79382.1"/>
    </source>
</evidence>
<organism evidence="1 2">
    <name type="scientific">Aspergillus sclerotioniger CBS 115572</name>
    <dbReference type="NCBI Taxonomy" id="1450535"/>
    <lineage>
        <taxon>Eukaryota</taxon>
        <taxon>Fungi</taxon>
        <taxon>Dikarya</taxon>
        <taxon>Ascomycota</taxon>
        <taxon>Pezizomycotina</taxon>
        <taxon>Eurotiomycetes</taxon>
        <taxon>Eurotiomycetidae</taxon>
        <taxon>Eurotiales</taxon>
        <taxon>Aspergillaceae</taxon>
        <taxon>Aspergillus</taxon>
        <taxon>Aspergillus subgen. Circumdati</taxon>
    </lineage>
</organism>
<evidence type="ECO:0000313" key="2">
    <source>
        <dbReference type="Proteomes" id="UP000246702"/>
    </source>
</evidence>
<dbReference type="EMBL" id="MSFK01000023">
    <property type="protein sequence ID" value="PWY79382.1"/>
    <property type="molecule type" value="Genomic_DNA"/>
</dbReference>